<dbReference type="InterPro" id="IPR037401">
    <property type="entry name" value="SnoaL-like"/>
</dbReference>
<sequence length="122" mass="13312">MDLDGYVDLFAEDAVIEFPFAPPGRPGRLDDPSSVRDYVMAIGAAVRIESFPSLVVHHLTDPHTIVAEVALHGTVVGSGAPYDVRYVWILEERDGRIVRFRDYWNPTQTSATTGPAAGEVAS</sequence>
<comment type="caution">
    <text evidence="2">The sequence shown here is derived from an EMBL/GenBank/DDBJ whole genome shotgun (WGS) entry which is preliminary data.</text>
</comment>
<accession>A0A846X9W9</accession>
<dbReference type="SUPFAM" id="SSF54427">
    <property type="entry name" value="NTF2-like"/>
    <property type="match status" value="1"/>
</dbReference>
<dbReference type="Gene3D" id="3.10.450.50">
    <property type="match status" value="1"/>
</dbReference>
<organism evidence="2 3">
    <name type="scientific">Nocardia speluncae</name>
    <dbReference type="NCBI Taxonomy" id="419477"/>
    <lineage>
        <taxon>Bacteria</taxon>
        <taxon>Bacillati</taxon>
        <taxon>Actinomycetota</taxon>
        <taxon>Actinomycetes</taxon>
        <taxon>Mycobacteriales</taxon>
        <taxon>Nocardiaceae</taxon>
        <taxon>Nocardia</taxon>
    </lineage>
</organism>
<proteinExistence type="predicted"/>
<dbReference type="Proteomes" id="UP000565715">
    <property type="component" value="Unassembled WGS sequence"/>
</dbReference>
<protein>
    <submittedName>
        <fullName evidence="2">SnoaL-like domain-containing protein</fullName>
    </submittedName>
</protein>
<feature type="domain" description="SnoaL-like" evidence="1">
    <location>
        <begin position="2"/>
        <end position="99"/>
    </location>
</feature>
<evidence type="ECO:0000259" key="1">
    <source>
        <dbReference type="Pfam" id="PF12680"/>
    </source>
</evidence>
<reference evidence="2 3" key="1">
    <citation type="submission" date="2020-04" db="EMBL/GenBank/DDBJ databases">
        <title>MicrobeNet Type strains.</title>
        <authorList>
            <person name="Nicholson A.C."/>
        </authorList>
    </citation>
    <scope>NUCLEOTIDE SEQUENCE [LARGE SCALE GENOMIC DNA]</scope>
    <source>
        <strain evidence="2 3">DSM 45078</strain>
    </source>
</reference>
<dbReference type="Pfam" id="PF12680">
    <property type="entry name" value="SnoaL_2"/>
    <property type="match status" value="1"/>
</dbReference>
<dbReference type="InterPro" id="IPR032710">
    <property type="entry name" value="NTF2-like_dom_sf"/>
</dbReference>
<gene>
    <name evidence="2" type="ORF">HGA13_08195</name>
</gene>
<evidence type="ECO:0000313" key="3">
    <source>
        <dbReference type="Proteomes" id="UP000565715"/>
    </source>
</evidence>
<name>A0A846X9W9_9NOCA</name>
<evidence type="ECO:0000313" key="2">
    <source>
        <dbReference type="EMBL" id="NKY33051.1"/>
    </source>
</evidence>
<dbReference type="AlphaFoldDB" id="A0A846X9W9"/>
<dbReference type="EMBL" id="JAAXOO010000002">
    <property type="protein sequence ID" value="NKY33051.1"/>
    <property type="molecule type" value="Genomic_DNA"/>
</dbReference>
<keyword evidence="3" id="KW-1185">Reference proteome</keyword>